<dbReference type="CDD" id="cd06223">
    <property type="entry name" value="PRTases_typeI"/>
    <property type="match status" value="1"/>
</dbReference>
<comment type="caution">
    <text evidence="4">The sequence shown here is derived from an EMBL/GenBank/DDBJ whole genome shotgun (WGS) entry which is preliminary data.</text>
</comment>
<dbReference type="AlphaFoldDB" id="A0A562ZN58"/>
<dbReference type="RefSeq" id="WP_145894524.1">
    <property type="nucleotide sequence ID" value="NZ_VOBQ01000014.1"/>
</dbReference>
<evidence type="ECO:0000313" key="5">
    <source>
        <dbReference type="Proteomes" id="UP000318199"/>
    </source>
</evidence>
<evidence type="ECO:0000256" key="2">
    <source>
        <dbReference type="ARBA" id="ARBA00022827"/>
    </source>
</evidence>
<dbReference type="GO" id="GO:0016491">
    <property type="term" value="F:oxidoreductase activity"/>
    <property type="evidence" value="ECO:0007669"/>
    <property type="project" value="UniProtKB-KW"/>
</dbReference>
<dbReference type="OrthoDB" id="9773233at2"/>
<keyword evidence="3" id="KW-0560">Oxidoreductase</keyword>
<dbReference type="InterPro" id="IPR000836">
    <property type="entry name" value="PRTase_dom"/>
</dbReference>
<keyword evidence="2" id="KW-0274">FAD</keyword>
<evidence type="ECO:0008006" key="6">
    <source>
        <dbReference type="Google" id="ProtNLM"/>
    </source>
</evidence>
<accession>A0A562ZN58</accession>
<dbReference type="Pfam" id="PF13738">
    <property type="entry name" value="Pyr_redox_3"/>
    <property type="match status" value="1"/>
</dbReference>
<name>A0A562ZN58_9BURK</name>
<protein>
    <recommendedName>
        <fullName evidence="6">NAD(P)/FAD-dependent oxidoreductase</fullName>
    </recommendedName>
</protein>
<gene>
    <name evidence="4" type="ORF">FN976_18515</name>
</gene>
<proteinExistence type="predicted"/>
<dbReference type="PANTHER" id="PTHR23023">
    <property type="entry name" value="DIMETHYLANILINE MONOOXYGENASE"/>
    <property type="match status" value="1"/>
</dbReference>
<dbReference type="InterPro" id="IPR050346">
    <property type="entry name" value="FMO-like"/>
</dbReference>
<evidence type="ECO:0000256" key="3">
    <source>
        <dbReference type="ARBA" id="ARBA00023002"/>
    </source>
</evidence>
<dbReference type="Gene3D" id="3.50.50.60">
    <property type="entry name" value="FAD/NAD(P)-binding domain"/>
    <property type="match status" value="1"/>
</dbReference>
<evidence type="ECO:0000256" key="1">
    <source>
        <dbReference type="ARBA" id="ARBA00022630"/>
    </source>
</evidence>
<dbReference type="SUPFAM" id="SSF51905">
    <property type="entry name" value="FAD/NAD(P)-binding domain"/>
    <property type="match status" value="2"/>
</dbReference>
<dbReference type="EMBL" id="VOBQ01000014">
    <property type="protein sequence ID" value="TWO69811.1"/>
    <property type="molecule type" value="Genomic_DNA"/>
</dbReference>
<dbReference type="Proteomes" id="UP000318199">
    <property type="component" value="Unassembled WGS sequence"/>
</dbReference>
<sequence length="431" mass="46589">MPGTETPLDVAIVGGGIGGVIALHYAQRAGLDALLFEKQSAVGGLWRQLPAWQDIQISPPDWALGDLPLAGALQPDIVANIEAWVERFGLADCIRLDTPVLQARQEGTGWVLETPQGVVRARHLVAASGAHNTPVVPPVERVQSQVRELHSSALHDPGELHGRDVLVVGGGASAFDLLDLCLEHGARRITWLHRGLKWFQPTGKPKHIAGSVRGFARLQHSGMTPAQQSAAIQAEMRSRYEKFGLSGIIPAQPFDVLQDQLIPGRQRMLAEFARIGRFGGSVARIDGRTVTTSAGEQIDADLLLWGTGYATDLSYFAEPRIAGIRSVNELVARCGGIVCSLDAENLYFPGVGLDGIGAAPWAYSLLARTIMSHVRGTAKLDKVPVGHKVNHFELVAYLAERDPANYPPGWRAQYRELALNTPDDRPYPVPG</sequence>
<organism evidence="4 5">
    <name type="scientific">Caenimonas sedimenti</name>
    <dbReference type="NCBI Taxonomy" id="2596921"/>
    <lineage>
        <taxon>Bacteria</taxon>
        <taxon>Pseudomonadati</taxon>
        <taxon>Pseudomonadota</taxon>
        <taxon>Betaproteobacteria</taxon>
        <taxon>Burkholderiales</taxon>
        <taxon>Comamonadaceae</taxon>
        <taxon>Caenimonas</taxon>
    </lineage>
</organism>
<dbReference type="PRINTS" id="PR00469">
    <property type="entry name" value="PNDRDTASEII"/>
</dbReference>
<keyword evidence="1" id="KW-0285">Flavoprotein</keyword>
<evidence type="ECO:0000313" key="4">
    <source>
        <dbReference type="EMBL" id="TWO69811.1"/>
    </source>
</evidence>
<keyword evidence="5" id="KW-1185">Reference proteome</keyword>
<reference evidence="4 5" key="1">
    <citation type="submission" date="2019-07" db="EMBL/GenBank/DDBJ databases">
        <title>Caenimonas sedimenti sp. nov., isolated from activated sludge.</title>
        <authorList>
            <person name="Xu J."/>
        </authorList>
    </citation>
    <scope>NUCLEOTIDE SEQUENCE [LARGE SCALE GENOMIC DNA]</scope>
    <source>
        <strain evidence="4 5">HX-9-20</strain>
    </source>
</reference>
<dbReference type="InterPro" id="IPR036188">
    <property type="entry name" value="FAD/NAD-bd_sf"/>
</dbReference>